<feature type="chain" id="PRO_5044261054" evidence="2">
    <location>
        <begin position="24"/>
        <end position="291"/>
    </location>
</feature>
<feature type="region of interest" description="Disordered" evidence="1">
    <location>
        <begin position="257"/>
        <end position="291"/>
    </location>
</feature>
<evidence type="ECO:0000313" key="4">
    <source>
        <dbReference type="Proteomes" id="UP001515480"/>
    </source>
</evidence>
<accession>A0AB34ISV8</accession>
<keyword evidence="2" id="KW-0732">Signal</keyword>
<evidence type="ECO:0000256" key="1">
    <source>
        <dbReference type="SAM" id="MobiDB-lite"/>
    </source>
</evidence>
<dbReference type="EMBL" id="JBGBPQ010000018">
    <property type="protein sequence ID" value="KAL1506912.1"/>
    <property type="molecule type" value="Genomic_DNA"/>
</dbReference>
<evidence type="ECO:0000256" key="2">
    <source>
        <dbReference type="SAM" id="SignalP"/>
    </source>
</evidence>
<dbReference type="AlphaFoldDB" id="A0AB34ISV8"/>
<dbReference type="Proteomes" id="UP001515480">
    <property type="component" value="Unassembled WGS sequence"/>
</dbReference>
<keyword evidence="4" id="KW-1185">Reference proteome</keyword>
<comment type="caution">
    <text evidence="3">The sequence shown here is derived from an EMBL/GenBank/DDBJ whole genome shotgun (WGS) entry which is preliminary data.</text>
</comment>
<feature type="compositionally biased region" description="Polar residues" evidence="1">
    <location>
        <begin position="275"/>
        <end position="285"/>
    </location>
</feature>
<name>A0AB34ISV8_PRYPA</name>
<sequence length="291" mass="30353">MAVLALLPLLPASLLSFPPASNAGPDARSRLPSRPPHPAGRAPLLPRRALVQHLAFAISAPPAAFAISATTMSGKTKPELGVYLSEAPRVDGRFVSADLVLREGLLATVGFEMDPTFKLQEGGYFDVEASSKEGDNAFVQVAALPRGQSLEQLKPSFLAAAVLGVSGRYGSYGAPVDVKVLAEGSSRGARTVDLAFTALSPGMAEVPRRATLTAVQVAAGSDVVMLVSGSSSSRWKKSGGEAIARKASASFRVLATRPTALKQEPSADYRYGKTSGPSNMSSRNDGPQYVD</sequence>
<organism evidence="3 4">
    <name type="scientific">Prymnesium parvum</name>
    <name type="common">Toxic golden alga</name>
    <dbReference type="NCBI Taxonomy" id="97485"/>
    <lineage>
        <taxon>Eukaryota</taxon>
        <taxon>Haptista</taxon>
        <taxon>Haptophyta</taxon>
        <taxon>Prymnesiophyceae</taxon>
        <taxon>Prymnesiales</taxon>
        <taxon>Prymnesiaceae</taxon>
        <taxon>Prymnesium</taxon>
    </lineage>
</organism>
<reference evidence="3 4" key="1">
    <citation type="journal article" date="2024" name="Science">
        <title>Giant polyketide synthase enzymes in the biosynthesis of giant marine polyether toxins.</title>
        <authorList>
            <person name="Fallon T.R."/>
            <person name="Shende V.V."/>
            <person name="Wierzbicki I.H."/>
            <person name="Pendleton A.L."/>
            <person name="Watervoot N.F."/>
            <person name="Auber R.P."/>
            <person name="Gonzalez D.J."/>
            <person name="Wisecaver J.H."/>
            <person name="Moore B.S."/>
        </authorList>
    </citation>
    <scope>NUCLEOTIDE SEQUENCE [LARGE SCALE GENOMIC DNA]</scope>
    <source>
        <strain evidence="3 4">12B1</strain>
    </source>
</reference>
<gene>
    <name evidence="3" type="ORF">AB1Y20_007776</name>
</gene>
<proteinExistence type="predicted"/>
<protein>
    <submittedName>
        <fullName evidence="3">Uncharacterized protein</fullName>
    </submittedName>
</protein>
<evidence type="ECO:0000313" key="3">
    <source>
        <dbReference type="EMBL" id="KAL1506912.1"/>
    </source>
</evidence>
<feature type="region of interest" description="Disordered" evidence="1">
    <location>
        <begin position="24"/>
        <end position="43"/>
    </location>
</feature>
<feature type="signal peptide" evidence="2">
    <location>
        <begin position="1"/>
        <end position="23"/>
    </location>
</feature>